<dbReference type="OrthoDB" id="9800872at2"/>
<evidence type="ECO:0000256" key="1">
    <source>
        <dbReference type="SAM" id="SignalP"/>
    </source>
</evidence>
<dbReference type="KEGG" id="cni:Calni_0120"/>
<organism evidence="3 4">
    <name type="scientific">Calditerrivibrio nitroreducens (strain DSM 19672 / NBRC 101217 / Yu37-1)</name>
    <dbReference type="NCBI Taxonomy" id="768670"/>
    <lineage>
        <taxon>Bacteria</taxon>
        <taxon>Pseudomonadati</taxon>
        <taxon>Deferribacterota</taxon>
        <taxon>Deferribacteres</taxon>
        <taxon>Deferribacterales</taxon>
        <taxon>Calditerrivibrionaceae</taxon>
    </lineage>
</organism>
<feature type="signal peptide" evidence="1">
    <location>
        <begin position="1"/>
        <end position="19"/>
    </location>
</feature>
<dbReference type="Gene3D" id="3.40.250.10">
    <property type="entry name" value="Rhodanese-like domain"/>
    <property type="match status" value="1"/>
</dbReference>
<proteinExistence type="predicted"/>
<evidence type="ECO:0000313" key="3">
    <source>
        <dbReference type="EMBL" id="ADR18034.1"/>
    </source>
</evidence>
<gene>
    <name evidence="3" type="ordered locus">Calni_0120</name>
</gene>
<dbReference type="PROSITE" id="PS50206">
    <property type="entry name" value="RHODANESE_3"/>
    <property type="match status" value="1"/>
</dbReference>
<feature type="domain" description="Rhodanese" evidence="2">
    <location>
        <begin position="39"/>
        <end position="133"/>
    </location>
</feature>
<dbReference type="RefSeq" id="WP_013450251.1">
    <property type="nucleotide sequence ID" value="NC_014758.1"/>
</dbReference>
<reference evidence="3 4" key="2">
    <citation type="journal article" date="2011" name="Stand. Genomic Sci.">
        <title>Complete genome sequence of Calditerrivibrio nitroreducens type strain (Yu37-1).</title>
        <authorList>
            <person name="Pitluck S."/>
            <person name="Sikorski J."/>
            <person name="Zeytun A."/>
            <person name="Lapidus A."/>
            <person name="Nolan M."/>
            <person name="Lucas S."/>
            <person name="Hammon N."/>
            <person name="Deshpande S."/>
            <person name="Cheng J.F."/>
            <person name="Tapia R."/>
            <person name="Han C."/>
            <person name="Goodwin L."/>
            <person name="Liolios K."/>
            <person name="Pagani I."/>
            <person name="Ivanova N."/>
            <person name="Mavromatis K."/>
            <person name="Pati A."/>
            <person name="Chen A."/>
            <person name="Palaniappan K."/>
            <person name="Hauser L."/>
            <person name="Chang Y.J."/>
            <person name="Jeffries C.D."/>
            <person name="Detter J.C."/>
            <person name="Brambilla E."/>
            <person name="Djao O.D."/>
            <person name="Rohde M."/>
            <person name="Spring S."/>
            <person name="Goker M."/>
            <person name="Woyke T."/>
            <person name="Bristow J."/>
            <person name="Eisen J.A."/>
            <person name="Markowitz V."/>
            <person name="Hugenholtz P."/>
            <person name="Kyrpides N.C."/>
            <person name="Klenk H.P."/>
            <person name="Land M."/>
        </authorList>
    </citation>
    <scope>NUCLEOTIDE SEQUENCE [LARGE SCALE GENOMIC DNA]</scope>
    <source>
        <strain evidence="4">DSM 19672 / NBRC 101217 / Yu37-1</strain>
    </source>
</reference>
<dbReference type="SMART" id="SM00450">
    <property type="entry name" value="RHOD"/>
    <property type="match status" value="1"/>
</dbReference>
<dbReference type="InterPro" id="IPR036873">
    <property type="entry name" value="Rhodanese-like_dom_sf"/>
</dbReference>
<protein>
    <submittedName>
        <fullName evidence="3">Rhodanese domain protein</fullName>
    </submittedName>
</protein>
<evidence type="ECO:0000259" key="2">
    <source>
        <dbReference type="PROSITE" id="PS50206"/>
    </source>
</evidence>
<feature type="chain" id="PRO_5003187117" evidence="1">
    <location>
        <begin position="20"/>
        <end position="140"/>
    </location>
</feature>
<keyword evidence="1" id="KW-0732">Signal</keyword>
<dbReference type="Proteomes" id="UP000007039">
    <property type="component" value="Chromosome"/>
</dbReference>
<dbReference type="HOGENOM" id="CLU_130867_0_0_0"/>
<dbReference type="CDD" id="cd00158">
    <property type="entry name" value="RHOD"/>
    <property type="match status" value="1"/>
</dbReference>
<evidence type="ECO:0000313" key="4">
    <source>
        <dbReference type="Proteomes" id="UP000007039"/>
    </source>
</evidence>
<dbReference type="Pfam" id="PF00581">
    <property type="entry name" value="Rhodanese"/>
    <property type="match status" value="1"/>
</dbReference>
<name>E4TIS9_CALNY</name>
<sequence precursor="true">MKKLHLILFFALISIQAFAGLFSSYNYITGDELANWIKSKKQFIIVDIQPKKDFDDEHIVGAIPTYAFPAKKDEEKKRLDPVIEKIKQNNLPVIVVCPAGKTGAENAYNYIKSKGIDEKRLYILKGGMGSWTHNEFSEPK</sequence>
<keyword evidence="4" id="KW-1185">Reference proteome</keyword>
<dbReference type="eggNOG" id="COG0607">
    <property type="taxonomic scope" value="Bacteria"/>
</dbReference>
<accession>E4TIS9</accession>
<dbReference type="SUPFAM" id="SSF52821">
    <property type="entry name" value="Rhodanese/Cell cycle control phosphatase"/>
    <property type="match status" value="1"/>
</dbReference>
<dbReference type="InterPro" id="IPR001763">
    <property type="entry name" value="Rhodanese-like_dom"/>
</dbReference>
<dbReference type="AlphaFoldDB" id="E4TIS9"/>
<dbReference type="STRING" id="768670.Calni_0120"/>
<reference key="1">
    <citation type="submission" date="2010-11" db="EMBL/GenBank/DDBJ databases">
        <title>The complete genome of chromosome of Calditerrivibrio nitroreducens DSM 19672.</title>
        <authorList>
            <consortium name="US DOE Joint Genome Institute (JGI-PGF)"/>
            <person name="Lucas S."/>
            <person name="Copeland A."/>
            <person name="Lapidus A."/>
            <person name="Bruce D."/>
            <person name="Goodwin L."/>
            <person name="Pitluck S."/>
            <person name="Kyrpides N."/>
            <person name="Mavromatis K."/>
            <person name="Ivanova N."/>
            <person name="Mikhailova N."/>
            <person name="Zeytun A."/>
            <person name="Brettin T."/>
            <person name="Detter J.C."/>
            <person name="Tapia R."/>
            <person name="Han C."/>
            <person name="Land M."/>
            <person name="Hauser L."/>
            <person name="Markowitz V."/>
            <person name="Cheng J.-F."/>
            <person name="Hugenholtz P."/>
            <person name="Woyke T."/>
            <person name="Wu D."/>
            <person name="Spring S."/>
            <person name="Schroeder M."/>
            <person name="Brambilla E."/>
            <person name="Klenk H.-P."/>
            <person name="Eisen J.A."/>
        </authorList>
    </citation>
    <scope>NUCLEOTIDE SEQUENCE [LARGE SCALE GENOMIC DNA]</scope>
    <source>
        <strain>DSM 19672</strain>
    </source>
</reference>
<dbReference type="EMBL" id="CP002347">
    <property type="protein sequence ID" value="ADR18034.1"/>
    <property type="molecule type" value="Genomic_DNA"/>
</dbReference>